<keyword evidence="3 5" id="KW-0505">Motor protein</keyword>
<dbReference type="PROSITE" id="PS50067">
    <property type="entry name" value="KINESIN_MOTOR_2"/>
    <property type="match status" value="1"/>
</dbReference>
<proteinExistence type="inferred from homology"/>
<reference evidence="7" key="1">
    <citation type="submission" date="2021-06" db="EMBL/GenBank/DDBJ databases">
        <authorList>
            <person name="Hodson N. C."/>
            <person name="Mongue J. A."/>
            <person name="Jaron S. K."/>
        </authorList>
    </citation>
    <scope>NUCLEOTIDE SEQUENCE</scope>
</reference>
<dbReference type="InterPro" id="IPR001752">
    <property type="entry name" value="Kinesin_motor_dom"/>
</dbReference>
<comment type="caution">
    <text evidence="7">The sequence shown here is derived from an EMBL/GenBank/DDBJ whole genome shotgun (WGS) entry which is preliminary data.</text>
</comment>
<comment type="subcellular location">
    <subcellularLocation>
        <location evidence="1">Cytoplasm</location>
        <location evidence="1">Cytoskeleton</location>
    </subcellularLocation>
</comment>
<evidence type="ECO:0000256" key="1">
    <source>
        <dbReference type="ARBA" id="ARBA00004245"/>
    </source>
</evidence>
<evidence type="ECO:0000259" key="6">
    <source>
        <dbReference type="PROSITE" id="PS50067"/>
    </source>
</evidence>
<keyword evidence="8" id="KW-1185">Reference proteome</keyword>
<feature type="domain" description="Kinesin motor" evidence="6">
    <location>
        <begin position="4"/>
        <end position="264"/>
    </location>
</feature>
<comment type="similarity">
    <text evidence="5">Belongs to the TRAFAC class myosin-kinesin ATPase superfamily. Kinesin family.</text>
</comment>
<keyword evidence="5" id="KW-0547">Nucleotide-binding</keyword>
<protein>
    <recommendedName>
        <fullName evidence="6">Kinesin motor domain-containing protein</fullName>
    </recommendedName>
</protein>
<dbReference type="GO" id="GO:0005524">
    <property type="term" value="F:ATP binding"/>
    <property type="evidence" value="ECO:0007669"/>
    <property type="project" value="UniProtKB-UniRule"/>
</dbReference>
<accession>A0A8J2KE92</accession>
<keyword evidence="2" id="KW-0175">Coiled coil</keyword>
<dbReference type="EMBL" id="CAJVCH010329157">
    <property type="protein sequence ID" value="CAG7786907.1"/>
    <property type="molecule type" value="Genomic_DNA"/>
</dbReference>
<name>A0A8J2KE92_9HEXA</name>
<dbReference type="Proteomes" id="UP000708208">
    <property type="component" value="Unassembled WGS sequence"/>
</dbReference>
<evidence type="ECO:0000256" key="4">
    <source>
        <dbReference type="ARBA" id="ARBA00023212"/>
    </source>
</evidence>
<dbReference type="InterPro" id="IPR027640">
    <property type="entry name" value="Kinesin-like_fam"/>
</dbReference>
<evidence type="ECO:0000256" key="5">
    <source>
        <dbReference type="PROSITE-ProRule" id="PRU00283"/>
    </source>
</evidence>
<gene>
    <name evidence="7" type="ORF">AFUS01_LOCUS25455</name>
</gene>
<keyword evidence="4" id="KW-0963">Cytoplasm</keyword>
<dbReference type="AlphaFoldDB" id="A0A8J2KE92"/>
<dbReference type="GO" id="GO:0003777">
    <property type="term" value="F:microtubule motor activity"/>
    <property type="evidence" value="ECO:0007669"/>
    <property type="project" value="InterPro"/>
</dbReference>
<keyword evidence="5" id="KW-0067">ATP-binding</keyword>
<evidence type="ECO:0000256" key="3">
    <source>
        <dbReference type="ARBA" id="ARBA00023175"/>
    </source>
</evidence>
<dbReference type="Pfam" id="PF00225">
    <property type="entry name" value="Kinesin"/>
    <property type="match status" value="1"/>
</dbReference>
<feature type="non-terminal residue" evidence="7">
    <location>
        <position position="264"/>
    </location>
</feature>
<evidence type="ECO:0000313" key="7">
    <source>
        <dbReference type="EMBL" id="CAG7786907.1"/>
    </source>
</evidence>
<dbReference type="GO" id="GO:0007018">
    <property type="term" value="P:microtubule-based movement"/>
    <property type="evidence" value="ECO:0007669"/>
    <property type="project" value="InterPro"/>
</dbReference>
<keyword evidence="4" id="KW-0206">Cytoskeleton</keyword>
<dbReference type="PANTHER" id="PTHR47968">
    <property type="entry name" value="CENTROMERE PROTEIN E"/>
    <property type="match status" value="1"/>
</dbReference>
<dbReference type="OrthoDB" id="21525at2759"/>
<dbReference type="PANTHER" id="PTHR47968:SF75">
    <property type="entry name" value="CENTROMERE-ASSOCIATED PROTEIN E"/>
    <property type="match status" value="1"/>
</dbReference>
<dbReference type="GO" id="GO:0008017">
    <property type="term" value="F:microtubule binding"/>
    <property type="evidence" value="ECO:0007669"/>
    <property type="project" value="InterPro"/>
</dbReference>
<evidence type="ECO:0000313" key="8">
    <source>
        <dbReference type="Proteomes" id="UP000708208"/>
    </source>
</evidence>
<sequence>MEDKVLVSVRARPLIRREIDAGDKKNWACKKNVIQACHPGTKTVTGNPFNFDRVFGEDKSTSEIYNQVVSQIVEKSLQGYNGTVMCYGQTSSGKTHTLYGCDKEPGIISLTAQHLFELIRNDETRMYYIRVGLLEVYNEKVSDLLNNGSLVEIQERNKVVAPTDLKEIEVVSAEEMLNAAKIVQAKRKIGETKLNKQSSRSHTILRILIESVPNDEDAQDEGEQIQVTNALLNFVDLAGSEKANQTGAAGERFKEATFINKSLS</sequence>
<dbReference type="SMART" id="SM00129">
    <property type="entry name" value="KISc"/>
    <property type="match status" value="1"/>
</dbReference>
<organism evidence="7 8">
    <name type="scientific">Allacma fusca</name>
    <dbReference type="NCBI Taxonomy" id="39272"/>
    <lineage>
        <taxon>Eukaryota</taxon>
        <taxon>Metazoa</taxon>
        <taxon>Ecdysozoa</taxon>
        <taxon>Arthropoda</taxon>
        <taxon>Hexapoda</taxon>
        <taxon>Collembola</taxon>
        <taxon>Symphypleona</taxon>
        <taxon>Sminthuridae</taxon>
        <taxon>Allacma</taxon>
    </lineage>
</organism>
<feature type="binding site" evidence="5">
    <location>
        <begin position="88"/>
        <end position="95"/>
    </location>
    <ligand>
        <name>ATP</name>
        <dbReference type="ChEBI" id="CHEBI:30616"/>
    </ligand>
</feature>
<dbReference type="GO" id="GO:0000278">
    <property type="term" value="P:mitotic cell cycle"/>
    <property type="evidence" value="ECO:0007669"/>
    <property type="project" value="TreeGrafter"/>
</dbReference>
<dbReference type="GO" id="GO:0005874">
    <property type="term" value="C:microtubule"/>
    <property type="evidence" value="ECO:0007669"/>
    <property type="project" value="TreeGrafter"/>
</dbReference>
<evidence type="ECO:0000256" key="2">
    <source>
        <dbReference type="ARBA" id="ARBA00023054"/>
    </source>
</evidence>